<dbReference type="EMBL" id="LRQR01000089">
    <property type="protein sequence ID" value="KXA59261.1"/>
    <property type="molecule type" value="Genomic_DNA"/>
</dbReference>
<dbReference type="AlphaFoldDB" id="A0A133RVN8"/>
<dbReference type="Proteomes" id="UP000070065">
    <property type="component" value="Unassembled WGS sequence"/>
</dbReference>
<dbReference type="PATRIC" id="fig|28037.231.peg.1404"/>
<evidence type="ECO:0000313" key="2">
    <source>
        <dbReference type="Proteomes" id="UP000070065"/>
    </source>
</evidence>
<protein>
    <submittedName>
        <fullName evidence="1">Uncharacterized protein</fullName>
    </submittedName>
</protein>
<reference evidence="1 2" key="1">
    <citation type="submission" date="2016-01" db="EMBL/GenBank/DDBJ databases">
        <authorList>
            <person name="Oliw E.H."/>
        </authorList>
    </citation>
    <scope>NUCLEOTIDE SEQUENCE [LARGE SCALE GENOMIC DNA]</scope>
    <source>
        <strain evidence="1 2">CMW7705B</strain>
    </source>
</reference>
<proteinExistence type="predicted"/>
<sequence>MPKGGAVCLLIFRIMDQEISMKIKRETDYFSICQIYAMLKVENERGNKCI</sequence>
<organism evidence="1 2">
    <name type="scientific">Streptococcus mitis</name>
    <dbReference type="NCBI Taxonomy" id="28037"/>
    <lineage>
        <taxon>Bacteria</taxon>
        <taxon>Bacillati</taxon>
        <taxon>Bacillota</taxon>
        <taxon>Bacilli</taxon>
        <taxon>Lactobacillales</taxon>
        <taxon>Streptococcaceae</taxon>
        <taxon>Streptococcus</taxon>
        <taxon>Streptococcus mitis group</taxon>
    </lineage>
</organism>
<accession>A0A133RVN8</accession>
<comment type="caution">
    <text evidence="1">The sequence shown here is derived from an EMBL/GenBank/DDBJ whole genome shotgun (WGS) entry which is preliminary data.</text>
</comment>
<evidence type="ECO:0000313" key="1">
    <source>
        <dbReference type="EMBL" id="KXA59261.1"/>
    </source>
</evidence>
<gene>
    <name evidence="1" type="ORF">HMPREF3228_01412</name>
</gene>
<name>A0A133RVN8_STRMT</name>